<dbReference type="GO" id="GO:0005886">
    <property type="term" value="C:plasma membrane"/>
    <property type="evidence" value="ECO:0007669"/>
    <property type="project" value="UniProtKB-SubCell"/>
</dbReference>
<feature type="transmembrane region" description="Helical" evidence="7">
    <location>
        <begin position="138"/>
        <end position="161"/>
    </location>
</feature>
<feature type="transmembrane region" description="Helical" evidence="7">
    <location>
        <begin position="92"/>
        <end position="109"/>
    </location>
</feature>
<evidence type="ECO:0000256" key="2">
    <source>
        <dbReference type="ARBA" id="ARBA00022475"/>
    </source>
</evidence>
<evidence type="ECO:0000256" key="7">
    <source>
        <dbReference type="SAM" id="Phobius"/>
    </source>
</evidence>
<dbReference type="AlphaFoldDB" id="A0A0M0HQS6"/>
<dbReference type="InterPro" id="IPR049453">
    <property type="entry name" value="Memb_transporter_dom"/>
</dbReference>
<evidence type="ECO:0000256" key="1">
    <source>
        <dbReference type="ARBA" id="ARBA00004651"/>
    </source>
</evidence>
<accession>A0A0M0HQS6</accession>
<keyword evidence="3 7" id="KW-0812">Transmembrane</keyword>
<keyword evidence="5 7" id="KW-0472">Membrane</keyword>
<keyword evidence="11" id="KW-1185">Reference proteome</keyword>
<dbReference type="STRING" id="693.AKJ17_05735"/>
<proteinExistence type="inferred from homology"/>
<dbReference type="PANTHER" id="PTHR30509">
    <property type="entry name" value="P-HYDROXYBENZOIC ACID EFFLUX PUMP SUBUNIT-RELATED"/>
    <property type="match status" value="1"/>
</dbReference>
<dbReference type="RefSeq" id="WP_053394820.1">
    <property type="nucleotide sequence ID" value="NZ_LHPJ01000005.1"/>
</dbReference>
<feature type="transmembrane region" description="Helical" evidence="7">
    <location>
        <begin position="41"/>
        <end position="56"/>
    </location>
</feature>
<feature type="transmembrane region" description="Helical" evidence="7">
    <location>
        <begin position="437"/>
        <end position="458"/>
    </location>
</feature>
<evidence type="ECO:0000259" key="9">
    <source>
        <dbReference type="Pfam" id="PF13515"/>
    </source>
</evidence>
<dbReference type="InterPro" id="IPR032692">
    <property type="entry name" value="YccS_N"/>
</dbReference>
<dbReference type="EMBL" id="LHPJ01000005">
    <property type="protein sequence ID" value="KOO04406.1"/>
    <property type="molecule type" value="Genomic_DNA"/>
</dbReference>
<name>A0A0M0HQS6_VIBNE</name>
<sequence length="719" mass="81610">MQFLSQLRLYWANKTINYSLLILVTLLGVVIPAWYYELNNLIIPLILGVIAAALAESDDNFTGRLKSVVLTLICFAVASFSIELLFNTPSLFAVGLFISTFGFIMLGAAGPRYASIAFGSLLIAIYAMLGAHESTNLWFQPLMLLTGATWYFFMSMVWSAFWPMQPVQQSLANVFLQLANYLDTKSQLFHPVTNLTPQPFRIEEARLNATTVTALNHCKATFLSRSKRGHVDGASDRFLNIYFLAQDIHERISSSHYRYQELSQHFERFDILFRFKHLLETQANACRDIAESIRLGKEYQHSGDSIIALDELANSLQYLQKQDNGQWHSLLNQLNYLFNNLSTVEKQLNNVSNPDANRLEEGVLDDTEAHSLKSMWERVKSNFTSDSMLFRHAVRMSIALTAGYGIIQFFEIERGYWILLTTLFVCQPNYSATRQKLVARIIGTLAGLLFGVLLLTFFPSQESQLVFIVISGVAFFAFRLANYGYATGFITLLVLFCFNQLGEGYAVVLPRLADTLVGCALAVLAVVLIFPDWQSKRLHKVMAETVAANRTYLAQIIGQYRIGKKDNLSYRIARRHAHNQDANLTNAISAMLAEPGRYRSATEESFRFLTLSHALLSYISALGAHRTRIDKDDTHQLVLDAHRVIHQHLEVLFNQLNEHCDGCDTSEIDDPNLEARLAEWREEDENSVRMVLQQLYLIYRMLPELHSLASKFAVRVAHT</sequence>
<organism evidence="10 11">
    <name type="scientific">Vibrio nereis</name>
    <dbReference type="NCBI Taxonomy" id="693"/>
    <lineage>
        <taxon>Bacteria</taxon>
        <taxon>Pseudomonadati</taxon>
        <taxon>Pseudomonadota</taxon>
        <taxon>Gammaproteobacteria</taxon>
        <taxon>Vibrionales</taxon>
        <taxon>Vibrionaceae</taxon>
        <taxon>Vibrio</taxon>
    </lineage>
</organism>
<dbReference type="PATRIC" id="fig|693.5.peg.1167"/>
<gene>
    <name evidence="10" type="ORF">AKJ17_05735</name>
</gene>
<evidence type="ECO:0000256" key="6">
    <source>
        <dbReference type="ARBA" id="ARBA00043993"/>
    </source>
</evidence>
<reference evidence="11" key="1">
    <citation type="submission" date="2015-08" db="EMBL/GenBank/DDBJ databases">
        <title>Vibrio galatheae sp. nov., a novel member of the Vibrionaceae family isolated from the Solomon Islands.</title>
        <authorList>
            <person name="Giubergia S."/>
            <person name="Machado H."/>
            <person name="Mateiu R.V."/>
            <person name="Gram L."/>
        </authorList>
    </citation>
    <scope>NUCLEOTIDE SEQUENCE [LARGE SCALE GENOMIC DNA]</scope>
    <source>
        <strain evidence="11">DSM 19584</strain>
    </source>
</reference>
<feature type="transmembrane region" description="Helical" evidence="7">
    <location>
        <begin position="68"/>
        <end position="86"/>
    </location>
</feature>
<evidence type="ECO:0000256" key="3">
    <source>
        <dbReference type="ARBA" id="ARBA00022692"/>
    </source>
</evidence>
<dbReference type="OrthoDB" id="8670769at2"/>
<keyword evidence="2" id="KW-1003">Cell membrane</keyword>
<dbReference type="Proteomes" id="UP000037515">
    <property type="component" value="Unassembled WGS sequence"/>
</dbReference>
<dbReference type="Pfam" id="PF12805">
    <property type="entry name" value="FUSC-like"/>
    <property type="match status" value="1"/>
</dbReference>
<evidence type="ECO:0000259" key="8">
    <source>
        <dbReference type="Pfam" id="PF12805"/>
    </source>
</evidence>
<feature type="transmembrane region" description="Helical" evidence="7">
    <location>
        <begin position="116"/>
        <end position="132"/>
    </location>
</feature>
<dbReference type="Pfam" id="PF13515">
    <property type="entry name" value="FUSC_2"/>
    <property type="match status" value="1"/>
</dbReference>
<dbReference type="InterPro" id="IPR010020">
    <property type="entry name" value="Integral_membrane_YCCS_YHJK"/>
</dbReference>
<dbReference type="PANTHER" id="PTHR30509:SF8">
    <property type="entry name" value="INNER MEMBRANE PROTEIN YCCS"/>
    <property type="match status" value="1"/>
</dbReference>
<evidence type="ECO:0000313" key="11">
    <source>
        <dbReference type="Proteomes" id="UP000037515"/>
    </source>
</evidence>
<feature type="domain" description="Integral membrane bound transporter" evidence="9">
    <location>
        <begin position="404"/>
        <end position="524"/>
    </location>
</feature>
<keyword evidence="4 7" id="KW-1133">Transmembrane helix</keyword>
<feature type="transmembrane region" description="Helical" evidence="7">
    <location>
        <begin position="16"/>
        <end position="35"/>
    </location>
</feature>
<protein>
    <submittedName>
        <fullName evidence="10">Uncharacterized protein</fullName>
    </submittedName>
</protein>
<dbReference type="InterPro" id="IPR010019">
    <property type="entry name" value="Integral_membrane_YccS"/>
</dbReference>
<comment type="similarity">
    <text evidence="6">Belongs to the YccS/YhfK family.</text>
</comment>
<dbReference type="NCBIfam" id="TIGR01667">
    <property type="entry name" value="YCCS_YHFK"/>
    <property type="match status" value="1"/>
</dbReference>
<feature type="transmembrane region" description="Helical" evidence="7">
    <location>
        <begin position="515"/>
        <end position="533"/>
    </location>
</feature>
<dbReference type="NCBIfam" id="TIGR01666">
    <property type="entry name" value="YCCS"/>
    <property type="match status" value="1"/>
</dbReference>
<evidence type="ECO:0000256" key="5">
    <source>
        <dbReference type="ARBA" id="ARBA00023136"/>
    </source>
</evidence>
<feature type="domain" description="Integral membrane protein YccS N-terminal" evidence="8">
    <location>
        <begin position="68"/>
        <end position="348"/>
    </location>
</feature>
<comment type="subcellular location">
    <subcellularLocation>
        <location evidence="1">Cell membrane</location>
        <topology evidence="1">Multi-pass membrane protein</topology>
    </subcellularLocation>
</comment>
<comment type="caution">
    <text evidence="10">The sequence shown here is derived from an EMBL/GenBank/DDBJ whole genome shotgun (WGS) entry which is preliminary data.</text>
</comment>
<evidence type="ECO:0000313" key="10">
    <source>
        <dbReference type="EMBL" id="KOO04406.1"/>
    </source>
</evidence>
<evidence type="ECO:0000256" key="4">
    <source>
        <dbReference type="ARBA" id="ARBA00022989"/>
    </source>
</evidence>